<dbReference type="Pfam" id="PF00857">
    <property type="entry name" value="Isochorismatase"/>
    <property type="match status" value="1"/>
</dbReference>
<dbReference type="InterPro" id="IPR016291">
    <property type="entry name" value="Isochorismatase"/>
</dbReference>
<dbReference type="InterPro" id="IPR000868">
    <property type="entry name" value="Isochorismatase-like_dom"/>
</dbReference>
<proteinExistence type="predicted"/>
<keyword evidence="1" id="KW-0378">Hydrolase</keyword>
<dbReference type="Proteomes" id="UP000554144">
    <property type="component" value="Unassembled WGS sequence"/>
</dbReference>
<evidence type="ECO:0000256" key="1">
    <source>
        <dbReference type="ARBA" id="ARBA00022801"/>
    </source>
</evidence>
<organism evidence="3 4">
    <name type="scientific">Pollutimonas harenae</name>
    <dbReference type="NCBI Taxonomy" id="657015"/>
    <lineage>
        <taxon>Bacteria</taxon>
        <taxon>Pseudomonadati</taxon>
        <taxon>Pseudomonadota</taxon>
        <taxon>Betaproteobacteria</taxon>
        <taxon>Burkholderiales</taxon>
        <taxon>Alcaligenaceae</taxon>
        <taxon>Pollutimonas</taxon>
    </lineage>
</organism>
<reference evidence="3 4" key="1">
    <citation type="submission" date="2020-07" db="EMBL/GenBank/DDBJ databases">
        <title>Taxonomic revisions and descriptions of new bacterial species based on genomic comparisons in the high-G+C-content subgroup of the family Alcaligenaceae.</title>
        <authorList>
            <person name="Szabo A."/>
            <person name="Felfoldi T."/>
        </authorList>
    </citation>
    <scope>NUCLEOTIDE SEQUENCE [LARGE SCALE GENOMIC DNA]</scope>
    <source>
        <strain evidence="3 4">DSM 25667</strain>
    </source>
</reference>
<accession>A0A853H7W1</accession>
<protein>
    <submittedName>
        <fullName evidence="3">Isochorismatase family protein</fullName>
    </submittedName>
</protein>
<evidence type="ECO:0000313" key="4">
    <source>
        <dbReference type="Proteomes" id="UP000554144"/>
    </source>
</evidence>
<keyword evidence="4" id="KW-1185">Reference proteome</keyword>
<dbReference type="AlphaFoldDB" id="A0A853H7W1"/>
<dbReference type="SUPFAM" id="SSF52499">
    <property type="entry name" value="Isochorismatase-like hydrolases"/>
    <property type="match status" value="1"/>
</dbReference>
<dbReference type="OrthoDB" id="5360912at2"/>
<dbReference type="InterPro" id="IPR050272">
    <property type="entry name" value="Isochorismatase-like_hydrls"/>
</dbReference>
<gene>
    <name evidence="3" type="ORF">H0A62_11155</name>
</gene>
<comment type="caution">
    <text evidence="3">The sequence shown here is derived from an EMBL/GenBank/DDBJ whole genome shotgun (WGS) entry which is preliminary data.</text>
</comment>
<dbReference type="PANTHER" id="PTHR43540:SF3">
    <property type="entry name" value="ENTEROBACTIN SYNTHASE COMPONENT B"/>
    <property type="match status" value="1"/>
</dbReference>
<dbReference type="InterPro" id="IPR036380">
    <property type="entry name" value="Isochorismatase-like_sf"/>
</dbReference>
<feature type="domain" description="Isochorismatase-like" evidence="2">
    <location>
        <begin position="30"/>
        <end position="204"/>
    </location>
</feature>
<dbReference type="Gene3D" id="3.40.50.850">
    <property type="entry name" value="Isochorismatase-like"/>
    <property type="match status" value="1"/>
</dbReference>
<dbReference type="PRINTS" id="PR01398">
    <property type="entry name" value="ISCHRISMTASE"/>
</dbReference>
<dbReference type="PIRSF" id="PIRSF001111">
    <property type="entry name" value="Isochorismatase"/>
    <property type="match status" value="1"/>
</dbReference>
<dbReference type="PANTHER" id="PTHR43540">
    <property type="entry name" value="PEROXYUREIDOACRYLATE/UREIDOACRYLATE AMIDOHYDROLASE-RELATED"/>
    <property type="match status" value="1"/>
</dbReference>
<evidence type="ECO:0000313" key="3">
    <source>
        <dbReference type="EMBL" id="NYT86164.1"/>
    </source>
</evidence>
<name>A0A853H7W1_9BURK</name>
<evidence type="ECO:0000259" key="2">
    <source>
        <dbReference type="Pfam" id="PF00857"/>
    </source>
</evidence>
<dbReference type="GO" id="GO:0008908">
    <property type="term" value="F:isochorismatase activity"/>
    <property type="evidence" value="ECO:0007669"/>
    <property type="project" value="InterPro"/>
</dbReference>
<dbReference type="EMBL" id="JACCEV010000002">
    <property type="protein sequence ID" value="NYT86164.1"/>
    <property type="molecule type" value="Genomic_DNA"/>
</dbReference>
<dbReference type="RefSeq" id="WP_130039693.1">
    <property type="nucleotide sequence ID" value="NZ_JACCEV010000002.1"/>
</dbReference>
<sequence length="212" mass="23635">MSIPAIAAYPMPSTEPRNHVNWQAQANRAVLLIHDMQRYFLQKYDVNAEPIPTLVKHISALRAQCHALGIPVIYTAQPSVQPPQDRALLSDFWGPGLSDPSNAAQQAIIDELAPAPQDVVLTKWRYSAFYRSDLKKMMQNQGRDQLIICGIYSHIGCMTTALDAFMNDIQPFFVSDATADFSAREHIMAIQYVSQLCGVATSSSQLLRWLSA</sequence>